<accession>A0A2P2PM14</accession>
<evidence type="ECO:0000313" key="1">
    <source>
        <dbReference type="EMBL" id="MBX55772.1"/>
    </source>
</evidence>
<name>A0A2P2PM14_RHIMU</name>
<reference evidence="1" key="1">
    <citation type="submission" date="2018-02" db="EMBL/GenBank/DDBJ databases">
        <title>Rhizophora mucronata_Transcriptome.</title>
        <authorList>
            <person name="Meera S.P."/>
            <person name="Sreeshan A."/>
            <person name="Augustine A."/>
        </authorList>
    </citation>
    <scope>NUCLEOTIDE SEQUENCE</scope>
    <source>
        <tissue evidence="1">Leaf</tissue>
    </source>
</reference>
<dbReference type="EMBL" id="GGEC01075288">
    <property type="protein sequence ID" value="MBX55772.1"/>
    <property type="molecule type" value="Transcribed_RNA"/>
</dbReference>
<protein>
    <submittedName>
        <fullName evidence="1">Uncharacterized protein</fullName>
    </submittedName>
</protein>
<organism evidence="1">
    <name type="scientific">Rhizophora mucronata</name>
    <name type="common">Asiatic mangrove</name>
    <dbReference type="NCBI Taxonomy" id="61149"/>
    <lineage>
        <taxon>Eukaryota</taxon>
        <taxon>Viridiplantae</taxon>
        <taxon>Streptophyta</taxon>
        <taxon>Embryophyta</taxon>
        <taxon>Tracheophyta</taxon>
        <taxon>Spermatophyta</taxon>
        <taxon>Magnoliopsida</taxon>
        <taxon>eudicotyledons</taxon>
        <taxon>Gunneridae</taxon>
        <taxon>Pentapetalae</taxon>
        <taxon>rosids</taxon>
        <taxon>fabids</taxon>
        <taxon>Malpighiales</taxon>
        <taxon>Rhizophoraceae</taxon>
        <taxon>Rhizophora</taxon>
    </lineage>
</organism>
<sequence>MTMNLMSSLPALIHQRQLKQGSHVGSFAGQSYEQRHIGGVILRALPIWIKIDCPCIAPNYERIRCYVLADPHALGKRVSIDPKLVGPINGLGARGGGGRRYRGRWG</sequence>
<dbReference type="AlphaFoldDB" id="A0A2P2PM14"/>
<proteinExistence type="predicted"/>